<evidence type="ECO:0008006" key="4">
    <source>
        <dbReference type="Google" id="ProtNLM"/>
    </source>
</evidence>
<name>A0ABX1Z8B0_9BACL</name>
<organism evidence="2 3">
    <name type="scientific">Paenibacillus germinis</name>
    <dbReference type="NCBI Taxonomy" id="2654979"/>
    <lineage>
        <taxon>Bacteria</taxon>
        <taxon>Bacillati</taxon>
        <taxon>Bacillota</taxon>
        <taxon>Bacilli</taxon>
        <taxon>Bacillales</taxon>
        <taxon>Paenibacillaceae</taxon>
        <taxon>Paenibacillus</taxon>
    </lineage>
</organism>
<evidence type="ECO:0000313" key="3">
    <source>
        <dbReference type="Proteomes" id="UP000658690"/>
    </source>
</evidence>
<keyword evidence="3" id="KW-1185">Reference proteome</keyword>
<dbReference type="EMBL" id="WHOC01000121">
    <property type="protein sequence ID" value="NOU88554.1"/>
    <property type="molecule type" value="Genomic_DNA"/>
</dbReference>
<gene>
    <name evidence="2" type="ORF">GC102_22765</name>
</gene>
<evidence type="ECO:0000313" key="2">
    <source>
        <dbReference type="EMBL" id="NOU88554.1"/>
    </source>
</evidence>
<keyword evidence="1" id="KW-0472">Membrane</keyword>
<keyword evidence="1" id="KW-0812">Transmembrane</keyword>
<reference evidence="2 3" key="1">
    <citation type="submission" date="2019-10" db="EMBL/GenBank/DDBJ databases">
        <title>Description of Paenibacillus choica sp. nov.</title>
        <authorList>
            <person name="Carlier A."/>
            <person name="Qi S."/>
        </authorList>
    </citation>
    <scope>NUCLEOTIDE SEQUENCE [LARGE SCALE GENOMIC DNA]</scope>
    <source>
        <strain evidence="2 3">LMG 31460</strain>
    </source>
</reference>
<sequence length="824" mass="93145">MNIVMRNKYRILSLIVVITVAVGFYVYTTADRKKLDPVSVQPSSSPQLAQKMMDTTKIGGLDTADASQIEPLPDEQPNTGSQVDLQTNDMTVRIVPSTWEFKVGKPGKSLITISQAQQAIKIQNLKLGSRSASWEVPSYGLKVLIQVVNQSVKVKVESNRETSITWPVLGKELNSKAMLLPLAEGRYVPTKDKEWIQFLTDSGESSLNEAFSMPFWGVQGDDYTLTYRVDNPFNDSVYFTNDHDQLGLGVKHDFTAKSVQQPYGVAIYLGMENLSEPAKIFRQTLMDRKQFVTLQDKIKQNPTVQKLLGAAHVYVWGSGNLSPEDITDWGKLAKLMTDQAKSSSLSPGKRVWQLLDKDGQDALSAIASQNYADQFQKMSVIRSLDDVLSKSEFYQEEAWKDIHLDPNLQTLLSKSVATLTETELYQRNNLLLFDAFPGLFTPVDSWGDGISTKILKQFQTAGLDRLWLGVSDWQMAYKHPEFVKQAESMGYLAGTYDSYNTVLDPVNPADPSFTTAIFDQWLYDHGAIVSANGKKVPGFQKKGYTASPLVTMPYIEKRYSTIMNNTKLNSWFVDADGDGQLHEDYSSDHPATEQDDMNAKIKRLNWFANQQMVVGTEKGEWYTASSVAFAHGMTTSALGAWMDKDLGDKSSKYYLGSYWPPEGPDVFIKPVPLKPIFDKIYIDPQFQFPLYELVYHDSVITTHHWGMGSLKISDKIKSRSLTELLYTVPPLYHLNLKAWDQQKETIENYYNFFSPLHKQAALLEMTQFDWLSPDRLVQKTVFGNKLEIVANYSSQPFAYNNATIPTQSVWIHWLESGEKQIFTP</sequence>
<keyword evidence="1" id="KW-1133">Transmembrane helix</keyword>
<dbReference type="Proteomes" id="UP000658690">
    <property type="component" value="Unassembled WGS sequence"/>
</dbReference>
<protein>
    <recommendedName>
        <fullName evidence="4">Glycosyl hydrolases related to GH101 family, GHL1-GHL3</fullName>
    </recommendedName>
</protein>
<dbReference type="Pfam" id="PF11308">
    <property type="entry name" value="Glyco_hydro_129"/>
    <property type="match status" value="1"/>
</dbReference>
<evidence type="ECO:0000256" key="1">
    <source>
        <dbReference type="SAM" id="Phobius"/>
    </source>
</evidence>
<comment type="caution">
    <text evidence="2">The sequence shown here is derived from an EMBL/GenBank/DDBJ whole genome shotgun (WGS) entry which is preliminary data.</text>
</comment>
<dbReference type="InterPro" id="IPR021459">
    <property type="entry name" value="GH101-related"/>
</dbReference>
<feature type="transmembrane region" description="Helical" evidence="1">
    <location>
        <begin position="9"/>
        <end position="27"/>
    </location>
</feature>
<proteinExistence type="predicted"/>
<accession>A0ABX1Z8B0</accession>